<gene>
    <name evidence="2" type="ORF">KIN20_005717</name>
</gene>
<dbReference type="AlphaFoldDB" id="A0AAD5QIU8"/>
<proteinExistence type="predicted"/>
<feature type="compositionally biased region" description="Basic and acidic residues" evidence="1">
    <location>
        <begin position="1"/>
        <end position="38"/>
    </location>
</feature>
<dbReference type="Proteomes" id="UP001196413">
    <property type="component" value="Unassembled WGS sequence"/>
</dbReference>
<sequence>MGGTSKREDREIGLKGPEIEEHQRTKTALTERREDTGFRAKSSVSAAAPAKRHTRQTERDLHYTSLATVTPSGASTASFICGTAFVIYTQEINFRLKQFWVIDVIEEQNRRVGLINAVESAISNHLTVQDKLRGAKCKPTSSTTMKLPTYKTNQWPGRCTQLVPLMNIVATSTILDTFLEESRRTNPSVLKTRCSCQYKYSFRAIDIIITKWPAPNVAKCDEELIVL</sequence>
<protein>
    <submittedName>
        <fullName evidence="2">Uncharacterized protein</fullName>
    </submittedName>
</protein>
<feature type="compositionally biased region" description="Low complexity" evidence="1">
    <location>
        <begin position="40"/>
        <end position="49"/>
    </location>
</feature>
<evidence type="ECO:0000313" key="2">
    <source>
        <dbReference type="EMBL" id="KAJ1350020.1"/>
    </source>
</evidence>
<accession>A0AAD5QIU8</accession>
<comment type="caution">
    <text evidence="2">The sequence shown here is derived from an EMBL/GenBank/DDBJ whole genome shotgun (WGS) entry which is preliminary data.</text>
</comment>
<reference evidence="2" key="1">
    <citation type="submission" date="2021-06" db="EMBL/GenBank/DDBJ databases">
        <title>Parelaphostrongylus tenuis whole genome reference sequence.</title>
        <authorList>
            <person name="Garwood T.J."/>
            <person name="Larsen P.A."/>
            <person name="Fountain-Jones N.M."/>
            <person name="Garbe J.R."/>
            <person name="Macchietto M.G."/>
            <person name="Kania S.A."/>
            <person name="Gerhold R.W."/>
            <person name="Richards J.E."/>
            <person name="Wolf T.M."/>
        </authorList>
    </citation>
    <scope>NUCLEOTIDE SEQUENCE</scope>
    <source>
        <strain evidence="2">MNPRO001-30</strain>
        <tissue evidence="2">Meninges</tissue>
    </source>
</reference>
<organism evidence="2 3">
    <name type="scientific">Parelaphostrongylus tenuis</name>
    <name type="common">Meningeal worm</name>
    <dbReference type="NCBI Taxonomy" id="148309"/>
    <lineage>
        <taxon>Eukaryota</taxon>
        <taxon>Metazoa</taxon>
        <taxon>Ecdysozoa</taxon>
        <taxon>Nematoda</taxon>
        <taxon>Chromadorea</taxon>
        <taxon>Rhabditida</taxon>
        <taxon>Rhabditina</taxon>
        <taxon>Rhabditomorpha</taxon>
        <taxon>Strongyloidea</taxon>
        <taxon>Metastrongylidae</taxon>
        <taxon>Parelaphostrongylus</taxon>
    </lineage>
</organism>
<evidence type="ECO:0000313" key="3">
    <source>
        <dbReference type="Proteomes" id="UP001196413"/>
    </source>
</evidence>
<keyword evidence="3" id="KW-1185">Reference proteome</keyword>
<evidence type="ECO:0000256" key="1">
    <source>
        <dbReference type="SAM" id="MobiDB-lite"/>
    </source>
</evidence>
<dbReference type="EMBL" id="JAHQIW010000786">
    <property type="protein sequence ID" value="KAJ1350020.1"/>
    <property type="molecule type" value="Genomic_DNA"/>
</dbReference>
<feature type="region of interest" description="Disordered" evidence="1">
    <location>
        <begin position="1"/>
        <end position="57"/>
    </location>
</feature>
<name>A0AAD5QIU8_PARTN</name>